<accession>A0ABR8BS69</accession>
<protein>
    <submittedName>
        <fullName evidence="2">Uncharacterized protein</fullName>
    </submittedName>
</protein>
<reference evidence="2 3" key="1">
    <citation type="journal article" date="2020" name="ISME J.">
        <title>Comparative genomics reveals insights into cyanobacterial evolution and habitat adaptation.</title>
        <authorList>
            <person name="Chen M.Y."/>
            <person name="Teng W.K."/>
            <person name="Zhao L."/>
            <person name="Hu C.X."/>
            <person name="Zhou Y.K."/>
            <person name="Han B.P."/>
            <person name="Song L.R."/>
            <person name="Shu W.S."/>
        </authorList>
    </citation>
    <scope>NUCLEOTIDE SEQUENCE [LARGE SCALE GENOMIC DNA]</scope>
    <source>
        <strain evidence="2 3">FACHB-1040</strain>
    </source>
</reference>
<sequence length="78" mass="8737">MLLILIISRQWSITVRKLEKTDEVQLVQGCILAIQQAKAVAPSQTNAMSDKISRMLNAATGDDSNEADRLWRELQPDV</sequence>
<organism evidence="2 3">
    <name type="scientific">Aphanizomenon flos-aquae FACHB-1040</name>
    <dbReference type="NCBI Taxonomy" id="2692887"/>
    <lineage>
        <taxon>Bacteria</taxon>
        <taxon>Bacillati</taxon>
        <taxon>Cyanobacteriota</taxon>
        <taxon>Cyanophyceae</taxon>
        <taxon>Nostocales</taxon>
        <taxon>Aphanizomenonaceae</taxon>
        <taxon>Aphanizomenon</taxon>
    </lineage>
</organism>
<keyword evidence="3" id="KW-1185">Reference proteome</keyword>
<dbReference type="EMBL" id="JACJQT010000009">
    <property type="protein sequence ID" value="MBD2277783.1"/>
    <property type="molecule type" value="Genomic_DNA"/>
</dbReference>
<evidence type="ECO:0000256" key="1">
    <source>
        <dbReference type="SAM" id="MobiDB-lite"/>
    </source>
</evidence>
<comment type="caution">
    <text evidence="2">The sequence shown here is derived from an EMBL/GenBank/DDBJ whole genome shotgun (WGS) entry which is preliminary data.</text>
</comment>
<proteinExistence type="predicted"/>
<evidence type="ECO:0000313" key="2">
    <source>
        <dbReference type="EMBL" id="MBD2277783.1"/>
    </source>
</evidence>
<gene>
    <name evidence="2" type="ORF">H6F99_05460</name>
</gene>
<feature type="region of interest" description="Disordered" evidence="1">
    <location>
        <begin position="59"/>
        <end position="78"/>
    </location>
</feature>
<evidence type="ECO:0000313" key="3">
    <source>
        <dbReference type="Proteomes" id="UP000606721"/>
    </source>
</evidence>
<dbReference type="RefSeq" id="WP_053538709.1">
    <property type="nucleotide sequence ID" value="NZ_JACJQT010000009.1"/>
</dbReference>
<dbReference type="Proteomes" id="UP000606721">
    <property type="component" value="Unassembled WGS sequence"/>
</dbReference>
<name>A0ABR8BS69_APHFL</name>
<feature type="compositionally biased region" description="Basic and acidic residues" evidence="1">
    <location>
        <begin position="66"/>
        <end position="78"/>
    </location>
</feature>